<feature type="transmembrane region" description="Helical" evidence="1">
    <location>
        <begin position="168"/>
        <end position="188"/>
    </location>
</feature>
<evidence type="ECO:0000256" key="2">
    <source>
        <dbReference type="SAM" id="SignalP"/>
    </source>
</evidence>
<keyword evidence="2" id="KW-0732">Signal</keyword>
<organism evidence="3 4">
    <name type="scientific">Pseudomonas syringae pv. aptata</name>
    <dbReference type="NCBI Taxonomy" id="83167"/>
    <lineage>
        <taxon>Bacteria</taxon>
        <taxon>Pseudomonadati</taxon>
        <taxon>Pseudomonadota</taxon>
        <taxon>Gammaproteobacteria</taxon>
        <taxon>Pseudomonadales</taxon>
        <taxon>Pseudomonadaceae</taxon>
        <taxon>Pseudomonas</taxon>
        <taxon>Pseudomonas syringae</taxon>
    </lineage>
</organism>
<dbReference type="Proteomes" id="UP000274541">
    <property type="component" value="Unassembled WGS sequence"/>
</dbReference>
<feature type="transmembrane region" description="Helical" evidence="1">
    <location>
        <begin position="660"/>
        <end position="685"/>
    </location>
</feature>
<evidence type="ECO:0000313" key="4">
    <source>
        <dbReference type="Proteomes" id="UP000274541"/>
    </source>
</evidence>
<reference evidence="3 4" key="1">
    <citation type="submission" date="2018-08" db="EMBL/GenBank/DDBJ databases">
        <title>Recombination of ecologically and evolutionarily significant loci maintains genetic cohesion in the Pseudomonas syringae species complex.</title>
        <authorList>
            <person name="Dillon M."/>
            <person name="Thakur S."/>
            <person name="Almeida R.N.D."/>
            <person name="Weir B.S."/>
            <person name="Guttman D.S."/>
        </authorList>
    </citation>
    <scope>NUCLEOTIDE SEQUENCE [LARGE SCALE GENOMIC DNA]</scope>
    <source>
        <strain evidence="3 4">ICMP 4388</strain>
    </source>
</reference>
<name>A0A0Q0DIR2_PSEAP</name>
<feature type="transmembrane region" description="Helical" evidence="1">
    <location>
        <begin position="716"/>
        <end position="736"/>
    </location>
</feature>
<gene>
    <name evidence="3" type="ORF">ALQ37_02145</name>
</gene>
<feature type="signal peptide" evidence="2">
    <location>
        <begin position="1"/>
        <end position="21"/>
    </location>
</feature>
<keyword evidence="1" id="KW-0812">Transmembrane</keyword>
<proteinExistence type="predicted"/>
<evidence type="ECO:0000256" key="1">
    <source>
        <dbReference type="SAM" id="Phobius"/>
    </source>
</evidence>
<feature type="transmembrane region" description="Helical" evidence="1">
    <location>
        <begin position="105"/>
        <end position="126"/>
    </location>
</feature>
<accession>A0A0Q0DIR2</accession>
<feature type="transmembrane region" description="Helical" evidence="1">
    <location>
        <begin position="53"/>
        <end position="74"/>
    </location>
</feature>
<feature type="transmembrane region" description="Helical" evidence="1">
    <location>
        <begin position="594"/>
        <end position="622"/>
    </location>
</feature>
<dbReference type="EMBL" id="RBPX01000389">
    <property type="protein sequence ID" value="RMO57108.1"/>
    <property type="molecule type" value="Genomic_DNA"/>
</dbReference>
<comment type="caution">
    <text evidence="3">The sequence shown here is derived from an EMBL/GenBank/DDBJ whole genome shotgun (WGS) entry which is preliminary data.</text>
</comment>
<dbReference type="RefSeq" id="WP_057445959.1">
    <property type="nucleotide sequence ID" value="NZ_LJRP01000139.1"/>
</dbReference>
<dbReference type="AlphaFoldDB" id="A0A0Q0DIR2"/>
<feature type="transmembrane region" description="Helical" evidence="1">
    <location>
        <begin position="629"/>
        <end position="648"/>
    </location>
</feature>
<keyword evidence="1" id="KW-0472">Membrane</keyword>
<feature type="transmembrane region" description="Helical" evidence="1">
    <location>
        <begin position="141"/>
        <end position="161"/>
    </location>
</feature>
<evidence type="ECO:0000313" key="3">
    <source>
        <dbReference type="EMBL" id="RMO57108.1"/>
    </source>
</evidence>
<sequence>MKYIHVYLFALLMLFASASFADEATLTGTDCNRPATTTELNRCMEKAIENTPYVGSLVGMLKTPISVVMVNFFGNKLAFWGDNSSFQLTYEEVEKDFITNKKDTLLWGVRFSFLFIYVGWTCLLIFKTQSKGFLGNSKKDIVYYTLTSTGVLILLGFGTIFDFYAGSILTAVAVGLSFIVTFISNFFVATQADIGHVTTEANANSRQESTLLISNMIKQHATNILYGSQIYNKYNFNKTNETGMRIFEENEYSTCMAQSADSSRFLSTLLLDGETQKTEKCLRTIGYKTFSMGNVSYSGKEDSTRLALLEMNDMAHMIALDSIKLMCGNALNVENRRVDWETSHDVYNQCIERITTGEVGKGANGEIKFFEQNDGITEASIQSQIEQMGQIYIKASTQFVANHAKDAVTAGKTPLVDIASFALYFATAQNSSDKLEQMYEDEFGKFVTSVYDPTILGTADMAGLSENTNIDSDRAISQSLKLTRVFDINQTIDNMVIGSLKSQVNAGFKNSVEYTANVLFGDLYKIAGMTFEDCTKEINSCIAPVLNHSAAEFSNGIKIVKYYWTAYIVVKVGALTAGEGSGQSIKSTGRSLDFLAFIFAIAVAFLTSTLVLSGLVTPIIFIGRYAQSLFMLPANFVKMIVRLFSLIIPHDESEDQEKSFHVFMDLILSLFWIMLEPLVILFLMVVTFSIEGIISVFVGWLVYFICMPLIDTSGMIGMALSLIFMMLVYAALTCYVKVKLASTFVQTVDSIQGLFKAEVVADATGSAISKYQEISNKLEKISRDVIR</sequence>
<keyword evidence="1" id="KW-1133">Transmembrane helix</keyword>
<feature type="chain" id="PRO_5043128833" evidence="2">
    <location>
        <begin position="22"/>
        <end position="787"/>
    </location>
</feature>
<protein>
    <submittedName>
        <fullName evidence="3">Putative Membrane protein</fullName>
    </submittedName>
</protein>
<feature type="transmembrane region" description="Helical" evidence="1">
    <location>
        <begin position="692"/>
        <end position="710"/>
    </location>
</feature>